<name>A0ABU3A731_9FLAO</name>
<dbReference type="RefSeq" id="WP_311349282.1">
    <property type="nucleotide sequence ID" value="NZ_JAVRHR010000001.1"/>
</dbReference>
<proteinExistence type="predicted"/>
<evidence type="ECO:0000313" key="3">
    <source>
        <dbReference type="Proteomes" id="UP001255246"/>
    </source>
</evidence>
<evidence type="ECO:0000313" key="2">
    <source>
        <dbReference type="EMBL" id="MDT0605715.1"/>
    </source>
</evidence>
<dbReference type="InterPro" id="IPR011051">
    <property type="entry name" value="RmlC_Cupin_sf"/>
</dbReference>
<dbReference type="PANTHER" id="PTHR40943">
    <property type="entry name" value="CYTOPLASMIC PROTEIN-RELATED"/>
    <property type="match status" value="1"/>
</dbReference>
<gene>
    <name evidence="2" type="ORF">RM706_01665</name>
</gene>
<reference evidence="2 3" key="1">
    <citation type="submission" date="2023-09" db="EMBL/GenBank/DDBJ databases">
        <authorList>
            <person name="Rey-Velasco X."/>
        </authorList>
    </citation>
    <scope>NUCLEOTIDE SEQUENCE [LARGE SCALE GENOMIC DNA]</scope>
    <source>
        <strain evidence="2 3">F388</strain>
    </source>
</reference>
<accession>A0ABU3A731</accession>
<feature type="domain" description="(S)-ureidoglycine aminohydrolase cupin" evidence="1">
    <location>
        <begin position="83"/>
        <end position="126"/>
    </location>
</feature>
<keyword evidence="3" id="KW-1185">Reference proteome</keyword>
<dbReference type="PANTHER" id="PTHR40943:SF1">
    <property type="entry name" value="CYTOPLASMIC PROTEIN"/>
    <property type="match status" value="1"/>
</dbReference>
<dbReference type="Gene3D" id="2.60.120.10">
    <property type="entry name" value="Jelly Rolls"/>
    <property type="match status" value="2"/>
</dbReference>
<evidence type="ECO:0000259" key="1">
    <source>
        <dbReference type="Pfam" id="PF05899"/>
    </source>
</evidence>
<dbReference type="Proteomes" id="UP001255246">
    <property type="component" value="Unassembled WGS sequence"/>
</dbReference>
<protein>
    <submittedName>
        <fullName evidence="2">Cupin domain-containing protein</fullName>
    </submittedName>
</protein>
<dbReference type="InterPro" id="IPR014710">
    <property type="entry name" value="RmlC-like_jellyroll"/>
</dbReference>
<comment type="caution">
    <text evidence="2">The sequence shown here is derived from an EMBL/GenBank/DDBJ whole genome shotgun (WGS) entry which is preliminary data.</text>
</comment>
<dbReference type="EMBL" id="JAVRHR010000001">
    <property type="protein sequence ID" value="MDT0605715.1"/>
    <property type="molecule type" value="Genomic_DNA"/>
</dbReference>
<dbReference type="InterPro" id="IPR008579">
    <property type="entry name" value="UGlyAH_Cupin_dom"/>
</dbReference>
<dbReference type="SUPFAM" id="SSF51182">
    <property type="entry name" value="RmlC-like cupins"/>
    <property type="match status" value="1"/>
</dbReference>
<sequence length="260" mass="29572">MQIKVLIFACFVFLCTMVKGQVDSIIAIPLDKSVLSGVGLKKLSLKDEPEKEFYQKRLYHGDDISIYVVSTEAWNNDFRNFWLDEFVYMFHGQAVVKPQKGKVQLFNSGDYFFAPKGYTGEWEIKTGNNLHYELSVISTTRADSTLISENIEHKLFEKSVLSGVHIQLNDNGKYTEILKKGVELTVMLKAERPSKWQIEPAKEMLIQLLSGQVTIETLAGTETTFFTGDFFIVPNGLEGIWKSDGHGLIKYLTIEKTRLP</sequence>
<organism evidence="2 3">
    <name type="scientific">Croceitalea rosinachiae</name>
    <dbReference type="NCBI Taxonomy" id="3075596"/>
    <lineage>
        <taxon>Bacteria</taxon>
        <taxon>Pseudomonadati</taxon>
        <taxon>Bacteroidota</taxon>
        <taxon>Flavobacteriia</taxon>
        <taxon>Flavobacteriales</taxon>
        <taxon>Flavobacteriaceae</taxon>
        <taxon>Croceitalea</taxon>
    </lineage>
</organism>
<dbReference type="Pfam" id="PF05899">
    <property type="entry name" value="Cupin_3"/>
    <property type="match status" value="2"/>
</dbReference>
<feature type="domain" description="(S)-ureidoglycine aminohydrolase cupin" evidence="1">
    <location>
        <begin position="192"/>
        <end position="244"/>
    </location>
</feature>